<evidence type="ECO:0000256" key="1">
    <source>
        <dbReference type="ARBA" id="ARBA00022801"/>
    </source>
</evidence>
<accession>A0A5S9PLI3</accession>
<evidence type="ECO:0000313" key="4">
    <source>
        <dbReference type="Proteomes" id="UP000434580"/>
    </source>
</evidence>
<organism evidence="3 4">
    <name type="scientific">BD1-7 clade bacterium</name>
    <dbReference type="NCBI Taxonomy" id="2029982"/>
    <lineage>
        <taxon>Bacteria</taxon>
        <taxon>Pseudomonadati</taxon>
        <taxon>Pseudomonadota</taxon>
        <taxon>Gammaproteobacteria</taxon>
        <taxon>Cellvibrionales</taxon>
        <taxon>Spongiibacteraceae</taxon>
        <taxon>BD1-7 clade</taxon>
    </lineage>
</organism>
<dbReference type="GO" id="GO:0106435">
    <property type="term" value="F:carboxylesterase activity"/>
    <property type="evidence" value="ECO:0007669"/>
    <property type="project" value="UniProtKB-EC"/>
</dbReference>
<dbReference type="InterPro" id="IPR029058">
    <property type="entry name" value="AB_hydrolase_fold"/>
</dbReference>
<gene>
    <name evidence="3" type="primary">nlhH_2</name>
    <name evidence="3" type="ORF">DPBNPPHM_01126</name>
</gene>
<dbReference type="OrthoDB" id="9806180at2"/>
<dbReference type="PANTHER" id="PTHR48081">
    <property type="entry name" value="AB HYDROLASE SUPERFAMILY PROTEIN C4A8.06C"/>
    <property type="match status" value="1"/>
</dbReference>
<dbReference type="EMBL" id="CACSII010000012">
    <property type="protein sequence ID" value="CAA0104901.1"/>
    <property type="molecule type" value="Genomic_DNA"/>
</dbReference>
<keyword evidence="1 3" id="KW-0378">Hydrolase</keyword>
<reference evidence="3 4" key="1">
    <citation type="submission" date="2019-11" db="EMBL/GenBank/DDBJ databases">
        <authorList>
            <person name="Holert J."/>
        </authorList>
    </citation>
    <scope>NUCLEOTIDE SEQUENCE [LARGE SCALE GENOMIC DNA]</scope>
    <source>
        <strain evidence="3">BC5_2</strain>
    </source>
</reference>
<sequence>MKVWFYRIFVKLISGLAWLGKADKSVSRTTASIPIKHNQLKAYIYRPEIDAPTNGYGVVLYFHGGGMVLNDIDVYDPLCRDLCRHSGQVVISVNYRRAPEHPFPAAPEDAIASYLWLVSNAASLGCDIHNITLAGDSTGANLACVTSLCARLTTPSLIRRQLLIYPVTDHYVRNSDSYAEVNPWFGLNRKTMMWFWDTYYKNSPLLKPGQVRHELSTPAAVDDLSGLPETLLITAKFDPLRDEGVEFVHQLQQAGVVVTHSMYDAKHGFVGTDGPTANHQKAMAEIGQWLSPGIVADISNASIHANPAN</sequence>
<proteinExistence type="predicted"/>
<dbReference type="AlphaFoldDB" id="A0A5S9PLI3"/>
<dbReference type="PANTHER" id="PTHR48081:SF8">
    <property type="entry name" value="ALPHA_BETA HYDROLASE FOLD-3 DOMAIN-CONTAINING PROTEIN-RELATED"/>
    <property type="match status" value="1"/>
</dbReference>
<name>A0A5S9PLI3_9GAMM</name>
<dbReference type="Gene3D" id="3.40.50.1820">
    <property type="entry name" value="alpha/beta hydrolase"/>
    <property type="match status" value="1"/>
</dbReference>
<evidence type="ECO:0000313" key="3">
    <source>
        <dbReference type="EMBL" id="CAA0104901.1"/>
    </source>
</evidence>
<dbReference type="InterPro" id="IPR050300">
    <property type="entry name" value="GDXG_lipolytic_enzyme"/>
</dbReference>
<protein>
    <submittedName>
        <fullName evidence="3">Carboxylesterase NlhH</fullName>
        <ecNumber evidence="3">3.1.1.1</ecNumber>
    </submittedName>
</protein>
<evidence type="ECO:0000259" key="2">
    <source>
        <dbReference type="Pfam" id="PF07859"/>
    </source>
</evidence>
<dbReference type="SUPFAM" id="SSF53474">
    <property type="entry name" value="alpha/beta-Hydrolases"/>
    <property type="match status" value="1"/>
</dbReference>
<dbReference type="InterPro" id="IPR013094">
    <property type="entry name" value="AB_hydrolase_3"/>
</dbReference>
<feature type="domain" description="Alpha/beta hydrolase fold-3" evidence="2">
    <location>
        <begin position="59"/>
        <end position="270"/>
    </location>
</feature>
<dbReference type="Pfam" id="PF07859">
    <property type="entry name" value="Abhydrolase_3"/>
    <property type="match status" value="1"/>
</dbReference>
<dbReference type="Proteomes" id="UP000434580">
    <property type="component" value="Unassembled WGS sequence"/>
</dbReference>
<dbReference type="EC" id="3.1.1.1" evidence="3"/>